<gene>
    <name evidence="4" type="ORF">JIG36_23495</name>
</gene>
<accession>A0ABS2AFC4</accession>
<dbReference type="InterPro" id="IPR050923">
    <property type="entry name" value="Cell_Proc_Reg/RNA_Proc"/>
</dbReference>
<comment type="caution">
    <text evidence="4">The sequence shown here is derived from an EMBL/GenBank/DDBJ whole genome shotgun (WGS) entry which is preliminary data.</text>
</comment>
<dbReference type="SMART" id="SM00240">
    <property type="entry name" value="FHA"/>
    <property type="match status" value="1"/>
</dbReference>
<keyword evidence="2" id="KW-0812">Transmembrane</keyword>
<organism evidence="4 5">
    <name type="scientific">Paractinoplanes ovalisporus</name>
    <dbReference type="NCBI Taxonomy" id="2810368"/>
    <lineage>
        <taxon>Bacteria</taxon>
        <taxon>Bacillati</taxon>
        <taxon>Actinomycetota</taxon>
        <taxon>Actinomycetes</taxon>
        <taxon>Micromonosporales</taxon>
        <taxon>Micromonosporaceae</taxon>
        <taxon>Paractinoplanes</taxon>
    </lineage>
</organism>
<keyword evidence="2" id="KW-0472">Membrane</keyword>
<dbReference type="InterPro" id="IPR008984">
    <property type="entry name" value="SMAD_FHA_dom_sf"/>
</dbReference>
<evidence type="ECO:0000256" key="1">
    <source>
        <dbReference type="ARBA" id="ARBA00022553"/>
    </source>
</evidence>
<dbReference type="Proteomes" id="UP000632138">
    <property type="component" value="Unassembled WGS sequence"/>
</dbReference>
<dbReference type="RefSeq" id="WP_203378522.1">
    <property type="nucleotide sequence ID" value="NZ_JAENHP010000007.1"/>
</dbReference>
<feature type="transmembrane region" description="Helical" evidence="2">
    <location>
        <begin position="206"/>
        <end position="227"/>
    </location>
</feature>
<reference evidence="4 5" key="1">
    <citation type="submission" date="2021-01" db="EMBL/GenBank/DDBJ databases">
        <title>Actinoplanes sp. nov. LDG1-06 isolated from lichen.</title>
        <authorList>
            <person name="Saeng-In P."/>
            <person name="Phongsopitanun W."/>
            <person name="Kanchanasin P."/>
            <person name="Yuki M."/>
            <person name="Kudo T."/>
            <person name="Ohkuma M."/>
            <person name="Tanasupawat S."/>
        </authorList>
    </citation>
    <scope>NUCLEOTIDE SEQUENCE [LARGE SCALE GENOMIC DNA]</scope>
    <source>
        <strain evidence="4 5">LDG1-06</strain>
    </source>
</reference>
<dbReference type="EMBL" id="JAENHP010000007">
    <property type="protein sequence ID" value="MBM2618525.1"/>
    <property type="molecule type" value="Genomic_DNA"/>
</dbReference>
<feature type="domain" description="FHA" evidence="3">
    <location>
        <begin position="25"/>
        <end position="78"/>
    </location>
</feature>
<name>A0ABS2AFC4_9ACTN</name>
<dbReference type="InterPro" id="IPR000253">
    <property type="entry name" value="FHA_dom"/>
</dbReference>
<evidence type="ECO:0000256" key="2">
    <source>
        <dbReference type="SAM" id="Phobius"/>
    </source>
</evidence>
<keyword evidence="2" id="KW-1133">Transmembrane helix</keyword>
<dbReference type="CDD" id="cd00060">
    <property type="entry name" value="FHA"/>
    <property type="match status" value="1"/>
</dbReference>
<dbReference type="Gene3D" id="2.60.200.20">
    <property type="match status" value="1"/>
</dbReference>
<dbReference type="SUPFAM" id="SSF49879">
    <property type="entry name" value="SMAD/FHA domain"/>
    <property type="match status" value="1"/>
</dbReference>
<keyword evidence="1" id="KW-0597">Phosphoprotein</keyword>
<keyword evidence="5" id="KW-1185">Reference proteome</keyword>
<protein>
    <submittedName>
        <fullName evidence="4">FHA domain-containing protein</fullName>
    </submittedName>
</protein>
<sequence length="244" mass="26471">MDEGWDVPHRLVVIDGPATHAAWDIPIGETAVGRDNPLGLVTDGTVSRRHVLVSRHGDQVALRDLGSTNGTWVNHDRLRGETRPLHPGDTVRLGDVRLRYDSPARRPQAQPMRFGDVHGPVNTGPGRQYVAGRDQHIGDRFTYTNDYDASDEMFQGRGFGRFLMIFGWLLSLGGFALIGYFFMVAFGSSIDDPVGRDPMAVELVPGVPVLPVGAAAFLFGAVLAGIGSGMSKAARKRAERRGNA</sequence>
<evidence type="ECO:0000313" key="5">
    <source>
        <dbReference type="Proteomes" id="UP000632138"/>
    </source>
</evidence>
<evidence type="ECO:0000259" key="3">
    <source>
        <dbReference type="PROSITE" id="PS50006"/>
    </source>
</evidence>
<proteinExistence type="predicted"/>
<evidence type="ECO:0000313" key="4">
    <source>
        <dbReference type="EMBL" id="MBM2618525.1"/>
    </source>
</evidence>
<dbReference type="PROSITE" id="PS50006">
    <property type="entry name" value="FHA_DOMAIN"/>
    <property type="match status" value="1"/>
</dbReference>
<feature type="transmembrane region" description="Helical" evidence="2">
    <location>
        <begin position="162"/>
        <end position="186"/>
    </location>
</feature>
<dbReference type="Pfam" id="PF00498">
    <property type="entry name" value="FHA"/>
    <property type="match status" value="1"/>
</dbReference>
<dbReference type="PANTHER" id="PTHR23308">
    <property type="entry name" value="NUCLEAR INHIBITOR OF PROTEIN PHOSPHATASE-1"/>
    <property type="match status" value="1"/>
</dbReference>